<dbReference type="Pfam" id="PF01345">
    <property type="entry name" value="DUF11"/>
    <property type="match status" value="5"/>
</dbReference>
<evidence type="ECO:0000313" key="2">
    <source>
        <dbReference type="EMBL" id="MDG0808143.1"/>
    </source>
</evidence>
<feature type="domain" description="DUF11" evidence="1">
    <location>
        <begin position="130"/>
        <end position="231"/>
    </location>
</feature>
<dbReference type="PANTHER" id="PTHR34819">
    <property type="entry name" value="LARGE CYSTEINE-RICH PERIPLASMIC PROTEIN OMCB"/>
    <property type="match status" value="1"/>
</dbReference>
<gene>
    <name evidence="2" type="ORF">OMP40_00995</name>
</gene>
<feature type="domain" description="DUF11" evidence="1">
    <location>
        <begin position="385"/>
        <end position="476"/>
    </location>
</feature>
<dbReference type="Gene3D" id="2.60.40.740">
    <property type="match status" value="2"/>
</dbReference>
<dbReference type="EMBL" id="JAPDIA010000001">
    <property type="protein sequence ID" value="MDG0808143.1"/>
    <property type="molecule type" value="Genomic_DNA"/>
</dbReference>
<reference evidence="2" key="1">
    <citation type="submission" date="2022-10" db="EMBL/GenBank/DDBJ databases">
        <title>Comparative genomic analysis of Cohnella hashimotonis sp. nov., isolated from the International Space Station.</title>
        <authorList>
            <person name="Simpson A."/>
            <person name="Venkateswaran K."/>
        </authorList>
    </citation>
    <scope>NUCLEOTIDE SEQUENCE</scope>
    <source>
        <strain evidence="2">DSM 28161</strain>
    </source>
</reference>
<name>A0A9X4KP31_9BACL</name>
<feature type="domain" description="DUF11" evidence="1">
    <location>
        <begin position="2"/>
        <end position="95"/>
    </location>
</feature>
<dbReference type="NCBIfam" id="TIGR01451">
    <property type="entry name" value="B_ant_repeat"/>
    <property type="match status" value="6"/>
</dbReference>
<dbReference type="InterPro" id="IPR051172">
    <property type="entry name" value="Chlamydia_OmcB"/>
</dbReference>
<keyword evidence="3" id="KW-1185">Reference proteome</keyword>
<dbReference type="InterPro" id="IPR047589">
    <property type="entry name" value="DUF11_rpt"/>
</dbReference>
<dbReference type="InterPro" id="IPR001434">
    <property type="entry name" value="OmcB-like_DUF11"/>
</dbReference>
<evidence type="ECO:0000313" key="3">
    <source>
        <dbReference type="Proteomes" id="UP001153404"/>
    </source>
</evidence>
<dbReference type="AlphaFoldDB" id="A0A9X4KP31"/>
<feature type="domain" description="DUF11" evidence="1">
    <location>
        <begin position="645"/>
        <end position="742"/>
    </location>
</feature>
<dbReference type="RefSeq" id="WP_277528428.1">
    <property type="nucleotide sequence ID" value="NZ_JAPDIA010000001.1"/>
</dbReference>
<organism evidence="2 3">
    <name type="scientific">Cohnella rhizosphaerae</name>
    <dbReference type="NCBI Taxonomy" id="1457232"/>
    <lineage>
        <taxon>Bacteria</taxon>
        <taxon>Bacillati</taxon>
        <taxon>Bacillota</taxon>
        <taxon>Bacilli</taxon>
        <taxon>Bacillales</taxon>
        <taxon>Paenibacillaceae</taxon>
        <taxon>Cohnella</taxon>
    </lineage>
</organism>
<accession>A0A9X4KP31</accession>
<dbReference type="PANTHER" id="PTHR34819:SF3">
    <property type="entry name" value="CELL SURFACE PROTEIN"/>
    <property type="match status" value="1"/>
</dbReference>
<evidence type="ECO:0000259" key="1">
    <source>
        <dbReference type="Pfam" id="PF01345"/>
    </source>
</evidence>
<feature type="domain" description="DUF11" evidence="1">
    <location>
        <begin position="515"/>
        <end position="613"/>
    </location>
</feature>
<proteinExistence type="predicted"/>
<protein>
    <recommendedName>
        <fullName evidence="1">DUF11 domain-containing protein</fullName>
    </recommendedName>
</protein>
<comment type="caution">
    <text evidence="2">The sequence shown here is derived from an EMBL/GenBank/DDBJ whole genome shotgun (WGS) entry which is preliminary data.</text>
</comment>
<sequence>MAKSADQSQVSVGDTITYTLLLSNAGNIAAQAAITDPTPPGTAYVPGSVTVNGTPQPSQSPIAGINVGAVAPDGSVRVTFQVTVTANPPGGLIRNQSLVDFTFRTPGGQSGTGKVVSDPVEIPVSSPLVNVFKSALPQAALVGETITYTVVAQNTGGSPAIAATLSDPLPSGSTFVPGSVVVNGTPQPAVNPSAGIALGTIPAGGNATVTFQATTTALPEPPILNNQAIVKFNSGGFEATSASDVVSVPVVQPQLVVGKSGDPQFVDVGDTINYNVFVFNPNAFPVDVVVSDPLSPFVTFKPGSVTIDGIPAQAASPLAGIAVGTLPPFGTSIIAFAVVLTSVPPDQLVRNTSNATFTFTLPDGRRITETAVSNEVVIQDPLTNIEVIKNPSATVATLGDVITYTVQIVNRGIVPLEDVRFTDSVTFGTTFVPGSFRLNGGILPGAVPTEGVALGTLAVGEAAVVTFDELVASEPPSTVVQDRSQVTYTFTNTTFAGFSNPVAVQVVQPRVTAFKQAVQSLVTVGDVIHYTIEVTNNGDLNVDAFVVEDLLPQGTVFAQNSVLLDSQPLPGDTPQTGVRIGTVGPGQTMSFVFHVRVVSIPPGGQIVNRALIRYDYSLPDGRLFSGTAETNEVVVQAIAAPAPRLHKSASQREVEVGSRVAFSVEVSNPTPLDFRNLVLTDRAPLGLQWVPGTVSVGGESRTAASPDTGIPLGSLSPGQSVLVKFQALAAFDPPDSSAENEAELRFDFAFPNGRTGTGTARSNRVIVAIVEQEE</sequence>
<dbReference type="Proteomes" id="UP001153404">
    <property type="component" value="Unassembled WGS sequence"/>
</dbReference>